<gene>
    <name evidence="2" type="ORF">KDK_60020</name>
</gene>
<comment type="caution">
    <text evidence="2">The sequence shown here is derived from an EMBL/GenBank/DDBJ whole genome shotgun (WGS) entry which is preliminary data.</text>
</comment>
<organism evidence="2 3">
    <name type="scientific">Dictyobacter kobayashii</name>
    <dbReference type="NCBI Taxonomy" id="2014872"/>
    <lineage>
        <taxon>Bacteria</taxon>
        <taxon>Bacillati</taxon>
        <taxon>Chloroflexota</taxon>
        <taxon>Ktedonobacteria</taxon>
        <taxon>Ktedonobacterales</taxon>
        <taxon>Dictyobacteraceae</taxon>
        <taxon>Dictyobacter</taxon>
    </lineage>
</organism>
<dbReference type="EMBL" id="BIFS01000002">
    <property type="protein sequence ID" value="GCE22202.1"/>
    <property type="molecule type" value="Genomic_DNA"/>
</dbReference>
<dbReference type="Proteomes" id="UP000287188">
    <property type="component" value="Unassembled WGS sequence"/>
</dbReference>
<proteinExistence type="predicted"/>
<dbReference type="InterPro" id="IPR025410">
    <property type="entry name" value="Lant_dehyd"/>
</dbReference>
<evidence type="ECO:0000313" key="3">
    <source>
        <dbReference type="Proteomes" id="UP000287188"/>
    </source>
</evidence>
<keyword evidence="3" id="KW-1185">Reference proteome</keyword>
<dbReference type="AlphaFoldDB" id="A0A402ASZ4"/>
<dbReference type="InterPro" id="IPR017146">
    <property type="entry name" value="Lanti_2_LanM"/>
</dbReference>
<reference evidence="3" key="1">
    <citation type="submission" date="2018-12" db="EMBL/GenBank/DDBJ databases">
        <title>Tengunoibacter tsumagoiensis gen. nov., sp. nov., Dictyobacter kobayashii sp. nov., D. alpinus sp. nov., and D. joshuensis sp. nov. and description of Dictyobacteraceae fam. nov. within the order Ktedonobacterales isolated from Tengu-no-mugimeshi.</title>
        <authorList>
            <person name="Wang C.M."/>
            <person name="Zheng Y."/>
            <person name="Sakai Y."/>
            <person name="Toyoda A."/>
            <person name="Minakuchi Y."/>
            <person name="Abe K."/>
            <person name="Yokota A."/>
            <person name="Yabe S."/>
        </authorList>
    </citation>
    <scope>NUCLEOTIDE SEQUENCE [LARGE SCALE GENOMIC DNA]</scope>
    <source>
        <strain evidence="3">Uno11</strain>
    </source>
</reference>
<dbReference type="Pfam" id="PF13575">
    <property type="entry name" value="DUF4135"/>
    <property type="match status" value="1"/>
</dbReference>
<protein>
    <recommendedName>
        <fullName evidence="1">Lantibiotic biosynthesis protein dehydration domain-containing protein</fullName>
    </recommendedName>
</protein>
<dbReference type="NCBIfam" id="TIGR03897">
    <property type="entry name" value="lanti_2_LanM"/>
    <property type="match status" value="1"/>
</dbReference>
<evidence type="ECO:0000313" key="2">
    <source>
        <dbReference type="EMBL" id="GCE22202.1"/>
    </source>
</evidence>
<dbReference type="OrthoDB" id="9148343at2"/>
<evidence type="ECO:0000259" key="1">
    <source>
        <dbReference type="Pfam" id="PF13575"/>
    </source>
</evidence>
<accession>A0A402ASZ4</accession>
<dbReference type="CDD" id="cd04792">
    <property type="entry name" value="LanM-like"/>
    <property type="match status" value="1"/>
</dbReference>
<feature type="domain" description="Lantibiotic biosynthesis protein dehydration" evidence="1">
    <location>
        <begin position="244"/>
        <end position="622"/>
    </location>
</feature>
<sequence length="760" mass="86817">MSKESLIQNALDMHVKDTSWYQATTLRERLHGFENGKRVSISERNEDLARGEWRLRHLMEQFSEREDLFAQRLAQDSLTEEDLLVLFSETPERVRNYFASRPAWVEQILQVFSSLSVDSVLDQELSADAARYQEILRQSGWNSREFLTLATPFIREGCQRLQAGVKDLCLQKANIPFECTNVEEYFLPHLLPRILQAVCRTLALELNIARLSNILQGETPEARFQNFIEHLQEPVFALALLQEYPVLTRLILLYVNQWVENSLMFLHRLCSDWYAICSTFSPHAHPGILKEVSGGAGDSHQNGQTVMILTFTSGLHLVYKPRSLNVDIHFQELLLWLNEHGDHPSFRTLRVLNQGNYGWVEFVMMQGCSSQEEVRRFYIRQGAYLAVLYVLAATDVHHENLIAAGEYPVLIDLESLFHPQIKEHVVEKNANTLAGDVVSNSVMRVMLLPQRFFTNGDSDGVEMSGLGGAPGQLSPHQALHMEDPRKDTLHFIRKQAEMPGSRNRPQLNGEDVDVRDYVDEIIQGFENMYRTLLQYRQELLCDDGCLAHFANDEVRAILRPTYRYARLLMESLHPDVLRNGLDRDILFDHLWKDVSLNPSLAKVIPFEQADLQRGDIPFFTTRVNSSDGWNSVGEVFPDFFGRSGLDRSRKCLLNLSEQDLEKQLWFIRASLTTLSIGGQNLVWPKYSLADTTFPATSDQLLAEACAVGNRLEAQALSGERDTNWIGLSFVSDRLWMMTPMGIDLYNGLGGSFSSLLTWGR</sequence>
<name>A0A402ASZ4_9CHLR</name>